<name>D7FY84_ECTSI</name>
<dbReference type="EMBL" id="FN649750">
    <property type="protein sequence ID" value="CBJ26523.1"/>
    <property type="molecule type" value="Genomic_DNA"/>
</dbReference>
<evidence type="ECO:0000313" key="4">
    <source>
        <dbReference type="EMBL" id="CBJ26523.1"/>
    </source>
</evidence>
<dbReference type="eggNOG" id="ENOG502SA0N">
    <property type="taxonomic scope" value="Eukaryota"/>
</dbReference>
<evidence type="ECO:0000313" key="5">
    <source>
        <dbReference type="Proteomes" id="UP000002630"/>
    </source>
</evidence>
<dbReference type="InterPro" id="IPR038291">
    <property type="entry name" value="SAP30_C_sf"/>
</dbReference>
<accession>D7FY84</accession>
<dbReference type="Pfam" id="PF00250">
    <property type="entry name" value="Forkhead"/>
    <property type="match status" value="1"/>
</dbReference>
<feature type="domain" description="SGF29 C-terminal" evidence="3">
    <location>
        <begin position="202"/>
        <end position="331"/>
    </location>
</feature>
<dbReference type="PANTHER" id="PTHR21539">
    <property type="entry name" value="SAGA-ASSOCIATED FACTOR 29"/>
    <property type="match status" value="1"/>
</dbReference>
<dbReference type="GO" id="GO:0043565">
    <property type="term" value="F:sequence-specific DNA binding"/>
    <property type="evidence" value="ECO:0007669"/>
    <property type="project" value="InterPro"/>
</dbReference>
<dbReference type="SUPFAM" id="SSF46785">
    <property type="entry name" value="Winged helix' DNA-binding domain"/>
    <property type="match status" value="1"/>
</dbReference>
<dbReference type="Gene3D" id="1.10.10.10">
    <property type="entry name" value="Winged helix-like DNA-binding domain superfamily/Winged helix DNA-binding domain"/>
    <property type="match status" value="1"/>
</dbReference>
<dbReference type="PANTHER" id="PTHR21539:SF0">
    <property type="entry name" value="SAGA-ASSOCIATED FACTOR 29"/>
    <property type="match status" value="1"/>
</dbReference>
<organism evidence="4 5">
    <name type="scientific">Ectocarpus siliculosus</name>
    <name type="common">Brown alga</name>
    <name type="synonym">Conferva siliculosa</name>
    <dbReference type="NCBI Taxonomy" id="2880"/>
    <lineage>
        <taxon>Eukaryota</taxon>
        <taxon>Sar</taxon>
        <taxon>Stramenopiles</taxon>
        <taxon>Ochrophyta</taxon>
        <taxon>PX clade</taxon>
        <taxon>Phaeophyceae</taxon>
        <taxon>Ectocarpales</taxon>
        <taxon>Ectocarpaceae</taxon>
        <taxon>Ectocarpus</taxon>
    </lineage>
</organism>
<feature type="compositionally biased region" description="Gly residues" evidence="2">
    <location>
        <begin position="409"/>
        <end position="418"/>
    </location>
</feature>
<dbReference type="Gene3D" id="6.10.160.20">
    <property type="match status" value="1"/>
</dbReference>
<dbReference type="InterPro" id="IPR001766">
    <property type="entry name" value="Fork_head_dom"/>
</dbReference>
<feature type="region of interest" description="Disordered" evidence="2">
    <location>
        <begin position="129"/>
        <end position="187"/>
    </location>
</feature>
<dbReference type="InterPro" id="IPR010750">
    <property type="entry name" value="SGF29_tudor-like_dom"/>
</dbReference>
<dbReference type="PROSITE" id="PS51518">
    <property type="entry name" value="SGF29_C"/>
    <property type="match status" value="1"/>
</dbReference>
<dbReference type="Gene3D" id="2.30.30.140">
    <property type="match status" value="1"/>
</dbReference>
<keyword evidence="1" id="KW-0238">DNA-binding</keyword>
<evidence type="ECO:0000259" key="3">
    <source>
        <dbReference type="PROSITE" id="PS51518"/>
    </source>
</evidence>
<feature type="compositionally biased region" description="Basic and acidic residues" evidence="2">
    <location>
        <begin position="171"/>
        <end position="182"/>
    </location>
</feature>
<dbReference type="GO" id="GO:0000124">
    <property type="term" value="C:SAGA complex"/>
    <property type="evidence" value="ECO:0007669"/>
    <property type="project" value="InterPro"/>
</dbReference>
<evidence type="ECO:0000256" key="2">
    <source>
        <dbReference type="SAM" id="MobiDB-lite"/>
    </source>
</evidence>
<feature type="region of interest" description="Disordered" evidence="2">
    <location>
        <begin position="328"/>
        <end position="387"/>
    </location>
</feature>
<dbReference type="EMBL" id="FN648531">
    <property type="protein sequence ID" value="CBJ26523.1"/>
    <property type="molecule type" value="Genomic_DNA"/>
</dbReference>
<evidence type="ECO:0000256" key="1">
    <source>
        <dbReference type="ARBA" id="ARBA00023125"/>
    </source>
</evidence>
<feature type="region of interest" description="Disordered" evidence="2">
    <location>
        <begin position="400"/>
        <end position="433"/>
    </location>
</feature>
<protein>
    <recommendedName>
        <fullName evidence="3">SGF29 C-terminal domain-containing protein</fullName>
    </recommendedName>
</protein>
<dbReference type="Proteomes" id="UP000002630">
    <property type="component" value="Linkage Group LG25"/>
</dbReference>
<feature type="compositionally biased region" description="Gly residues" evidence="2">
    <location>
        <begin position="338"/>
        <end position="352"/>
    </location>
</feature>
<dbReference type="Pfam" id="PF13867">
    <property type="entry name" value="SAP30_Sin3_bdg"/>
    <property type="match status" value="1"/>
</dbReference>
<dbReference type="STRING" id="2880.D7FY84"/>
<dbReference type="InterPro" id="IPR036388">
    <property type="entry name" value="WH-like_DNA-bd_sf"/>
</dbReference>
<dbReference type="InterPro" id="IPR025718">
    <property type="entry name" value="SAP30_Sin3-bd"/>
</dbReference>
<sequence>MQEQVVDESRGPYFPFNRRETYPKRLKVDFRRLPTSTLLTYTAHHDLHVRPDSTHEELAIATARHFAAWRINEESIMRSFCQGLASSTIGTPTRTLGDAENNKRKRLDSLDRDLNIVPPSPELLGLANAAAASVGRGSRRDPHHKSSSNPRSPPRSRSRGGAANSNGGGGARDRASDRRGDDGGLGLLAQGAASSSSLFTHRPVVFDTAEQVAAYVSGAWILARVVQHKGYGKVELHDEDDASHVFELPISQVRHLEDLSSDLGKHDKVLAVFPDTTIFYCATVAKDSPRMDGNTKVLVVYFEDDEDANGGHQYRRIPVEHVMIEDDGGHANRHGYAAGAGVGGRSNGGGTGRSERSARSSVSGRATGSYRSRSTSPRVRNEYGGGSAAGSHLMGGAASLASRASGGSSAVGGGGGRASNGNRDQQGGSKKGGATYADMIAHALGKVENGKGAFTQICNIIERQFSEYLNWKLESDVRKTPVWKSSVRKILFSNSRFQHHSTTPELGHVFTMARSKKNN</sequence>
<reference evidence="4 5" key="1">
    <citation type="journal article" date="2010" name="Nature">
        <title>The Ectocarpus genome and the independent evolution of multicellularity in brown algae.</title>
        <authorList>
            <person name="Cock J.M."/>
            <person name="Sterck L."/>
            <person name="Rouze P."/>
            <person name="Scornet D."/>
            <person name="Allen A.E."/>
            <person name="Amoutzias G."/>
            <person name="Anthouard V."/>
            <person name="Artiguenave F."/>
            <person name="Aury J.M."/>
            <person name="Badger J.H."/>
            <person name="Beszteri B."/>
            <person name="Billiau K."/>
            <person name="Bonnet E."/>
            <person name="Bothwell J.H."/>
            <person name="Bowler C."/>
            <person name="Boyen C."/>
            <person name="Brownlee C."/>
            <person name="Carrano C.J."/>
            <person name="Charrier B."/>
            <person name="Cho G.Y."/>
            <person name="Coelho S.M."/>
            <person name="Collen J."/>
            <person name="Corre E."/>
            <person name="Da Silva C."/>
            <person name="Delage L."/>
            <person name="Delaroque N."/>
            <person name="Dittami S.M."/>
            <person name="Doulbeau S."/>
            <person name="Elias M."/>
            <person name="Farnham G."/>
            <person name="Gachon C.M."/>
            <person name="Gschloessl B."/>
            <person name="Heesch S."/>
            <person name="Jabbari K."/>
            <person name="Jubin C."/>
            <person name="Kawai H."/>
            <person name="Kimura K."/>
            <person name="Kloareg B."/>
            <person name="Kupper F.C."/>
            <person name="Lang D."/>
            <person name="Le Bail A."/>
            <person name="Leblanc C."/>
            <person name="Lerouge P."/>
            <person name="Lohr M."/>
            <person name="Lopez P.J."/>
            <person name="Martens C."/>
            <person name="Maumus F."/>
            <person name="Michel G."/>
            <person name="Miranda-Saavedra D."/>
            <person name="Morales J."/>
            <person name="Moreau H."/>
            <person name="Motomura T."/>
            <person name="Nagasato C."/>
            <person name="Napoli C.A."/>
            <person name="Nelson D.R."/>
            <person name="Nyvall-Collen P."/>
            <person name="Peters A.F."/>
            <person name="Pommier C."/>
            <person name="Potin P."/>
            <person name="Poulain J."/>
            <person name="Quesneville H."/>
            <person name="Read B."/>
            <person name="Rensing S.A."/>
            <person name="Ritter A."/>
            <person name="Rousvoal S."/>
            <person name="Samanta M."/>
            <person name="Samson G."/>
            <person name="Schroeder D.C."/>
            <person name="Segurens B."/>
            <person name="Strittmatter M."/>
            <person name="Tonon T."/>
            <person name="Tregear J.W."/>
            <person name="Valentin K."/>
            <person name="von Dassow P."/>
            <person name="Yamagishi T."/>
            <person name="Van de Peer Y."/>
            <person name="Wincker P."/>
        </authorList>
    </citation>
    <scope>NUCLEOTIDE SEQUENCE [LARGE SCALE GENOMIC DNA]</scope>
    <source>
        <strain evidence="5">Ec32 / CCAP1310/4</strain>
    </source>
</reference>
<dbReference type="AlphaFoldDB" id="D7FY84"/>
<keyword evidence="5" id="KW-1185">Reference proteome</keyword>
<proteinExistence type="predicted"/>
<dbReference type="OrthoDB" id="5411773at2759"/>
<dbReference type="Pfam" id="PF07039">
    <property type="entry name" value="SGF29_Tudor"/>
    <property type="match status" value="1"/>
</dbReference>
<dbReference type="InParanoid" id="D7FY84"/>
<feature type="compositionally biased region" description="Polar residues" evidence="2">
    <location>
        <begin position="359"/>
        <end position="378"/>
    </location>
</feature>
<dbReference type="InterPro" id="IPR037802">
    <property type="entry name" value="SGF29"/>
</dbReference>
<dbReference type="GO" id="GO:0003700">
    <property type="term" value="F:DNA-binding transcription factor activity"/>
    <property type="evidence" value="ECO:0007669"/>
    <property type="project" value="InterPro"/>
</dbReference>
<dbReference type="InterPro" id="IPR036390">
    <property type="entry name" value="WH_DNA-bd_sf"/>
</dbReference>
<gene>
    <name evidence="4" type="ORF">Esi_0034_0086</name>
</gene>